<name>A0ACB7TG13_HYAAI</name>
<evidence type="ECO:0000313" key="1">
    <source>
        <dbReference type="EMBL" id="KAH6945191.1"/>
    </source>
</evidence>
<sequence length="243" mass="26614">MVQHQTQTPSPSQTTPASDASGEPVSAVTVRLPPCWECNTAMWFSQVESQFQLSGITSKQRPLHYVVGALPSTAAEEVAEILLSFGNNPPVRPYSNFQAAGDSLSKPTSPPFLSLNAFFFFQAALLGKTAASQRTRIQRLLSSEELADRRSSQLSWQMRQLLGTSAQTSDNAVPCEHFLQRLPSQVQIVLAPETAMDFVTLSTLGDRIMTELYAKSPIRLSQHAHAVNAADRSCRDSSATFRD</sequence>
<organism evidence="1 2">
    <name type="scientific">Hyalomma asiaticum</name>
    <name type="common">Tick</name>
    <dbReference type="NCBI Taxonomy" id="266040"/>
    <lineage>
        <taxon>Eukaryota</taxon>
        <taxon>Metazoa</taxon>
        <taxon>Ecdysozoa</taxon>
        <taxon>Arthropoda</taxon>
        <taxon>Chelicerata</taxon>
        <taxon>Arachnida</taxon>
        <taxon>Acari</taxon>
        <taxon>Parasitiformes</taxon>
        <taxon>Ixodida</taxon>
        <taxon>Ixodoidea</taxon>
        <taxon>Ixodidae</taxon>
        <taxon>Hyalomminae</taxon>
        <taxon>Hyalomma</taxon>
    </lineage>
</organism>
<protein>
    <submittedName>
        <fullName evidence="1">Uncharacterized protein</fullName>
    </submittedName>
</protein>
<dbReference type="Proteomes" id="UP000821845">
    <property type="component" value="Chromosome 1"/>
</dbReference>
<evidence type="ECO:0000313" key="2">
    <source>
        <dbReference type="Proteomes" id="UP000821845"/>
    </source>
</evidence>
<accession>A0ACB7TG13</accession>
<keyword evidence="2" id="KW-1185">Reference proteome</keyword>
<proteinExistence type="predicted"/>
<dbReference type="EMBL" id="CM023481">
    <property type="protein sequence ID" value="KAH6945191.1"/>
    <property type="molecule type" value="Genomic_DNA"/>
</dbReference>
<reference evidence="1" key="1">
    <citation type="submission" date="2020-05" db="EMBL/GenBank/DDBJ databases">
        <title>Large-scale comparative analyses of tick genomes elucidate their genetic diversity and vector capacities.</title>
        <authorList>
            <person name="Jia N."/>
            <person name="Wang J."/>
            <person name="Shi W."/>
            <person name="Du L."/>
            <person name="Sun Y."/>
            <person name="Zhan W."/>
            <person name="Jiang J."/>
            <person name="Wang Q."/>
            <person name="Zhang B."/>
            <person name="Ji P."/>
            <person name="Sakyi L.B."/>
            <person name="Cui X."/>
            <person name="Yuan T."/>
            <person name="Jiang B."/>
            <person name="Yang W."/>
            <person name="Lam T.T.-Y."/>
            <person name="Chang Q."/>
            <person name="Ding S."/>
            <person name="Wang X."/>
            <person name="Zhu J."/>
            <person name="Ruan X."/>
            <person name="Zhao L."/>
            <person name="Wei J."/>
            <person name="Que T."/>
            <person name="Du C."/>
            <person name="Cheng J."/>
            <person name="Dai P."/>
            <person name="Han X."/>
            <person name="Huang E."/>
            <person name="Gao Y."/>
            <person name="Liu J."/>
            <person name="Shao H."/>
            <person name="Ye R."/>
            <person name="Li L."/>
            <person name="Wei W."/>
            <person name="Wang X."/>
            <person name="Wang C."/>
            <person name="Yang T."/>
            <person name="Huo Q."/>
            <person name="Li W."/>
            <person name="Guo W."/>
            <person name="Chen H."/>
            <person name="Zhou L."/>
            <person name="Ni X."/>
            <person name="Tian J."/>
            <person name="Zhou Y."/>
            <person name="Sheng Y."/>
            <person name="Liu T."/>
            <person name="Pan Y."/>
            <person name="Xia L."/>
            <person name="Li J."/>
            <person name="Zhao F."/>
            <person name="Cao W."/>
        </authorList>
    </citation>
    <scope>NUCLEOTIDE SEQUENCE</scope>
    <source>
        <strain evidence="1">Hyas-2018</strain>
    </source>
</reference>
<gene>
    <name evidence="1" type="ORF">HPB50_007516</name>
</gene>
<comment type="caution">
    <text evidence="1">The sequence shown here is derived from an EMBL/GenBank/DDBJ whole genome shotgun (WGS) entry which is preliminary data.</text>
</comment>